<keyword evidence="2" id="KW-0812">Transmembrane</keyword>
<feature type="transmembrane region" description="Helical" evidence="2">
    <location>
        <begin position="47"/>
        <end position="68"/>
    </location>
</feature>
<accession>A0AAU2H015</accession>
<sequence length="210" mass="21950">MKQVKQVRQARAAKAAREEQDKKDRYARYRVRFARLTALARVHRRRIWIAAGAAAAVAVAAVLVSVLGGDDKPGPPDPRARQYKNVDACLLTGDKGVTEGTEGAPVWAGMQDASKATHARVNFVPVTGEQTAANATPFVNSLLQRSCDVVVAVGKAPVAAAEAAAKAHPKVRFVVVGSEAAAANVTAVKPGDGVRADVARAVEQGVNTPG</sequence>
<keyword evidence="2" id="KW-1133">Transmembrane helix</keyword>
<name>A0AAU2H015_9ACTN</name>
<proteinExistence type="predicted"/>
<dbReference type="Gene3D" id="3.40.50.2300">
    <property type="match status" value="1"/>
</dbReference>
<feature type="compositionally biased region" description="Low complexity" evidence="1">
    <location>
        <begin position="1"/>
        <end position="13"/>
    </location>
</feature>
<dbReference type="EMBL" id="CP108253">
    <property type="protein sequence ID" value="WTU40208.1"/>
    <property type="molecule type" value="Genomic_DNA"/>
</dbReference>
<evidence type="ECO:0000256" key="1">
    <source>
        <dbReference type="SAM" id="MobiDB-lite"/>
    </source>
</evidence>
<evidence type="ECO:0000313" key="3">
    <source>
        <dbReference type="EMBL" id="WTU40208.1"/>
    </source>
</evidence>
<gene>
    <name evidence="3" type="ORF">OHV25_11775</name>
</gene>
<dbReference type="AlphaFoldDB" id="A0AAU2H015"/>
<protein>
    <submittedName>
        <fullName evidence="3">BMP family ABC transporter substrate-binding protein</fullName>
    </submittedName>
</protein>
<feature type="region of interest" description="Disordered" evidence="1">
    <location>
        <begin position="1"/>
        <end position="21"/>
    </location>
</feature>
<keyword evidence="2" id="KW-0472">Membrane</keyword>
<organism evidence="3">
    <name type="scientific">Streptomyces sp. NBC_00060</name>
    <dbReference type="NCBI Taxonomy" id="2975636"/>
    <lineage>
        <taxon>Bacteria</taxon>
        <taxon>Bacillati</taxon>
        <taxon>Actinomycetota</taxon>
        <taxon>Actinomycetes</taxon>
        <taxon>Kitasatosporales</taxon>
        <taxon>Streptomycetaceae</taxon>
        <taxon>Streptomyces</taxon>
    </lineage>
</organism>
<reference evidence="3" key="1">
    <citation type="submission" date="2022-10" db="EMBL/GenBank/DDBJ databases">
        <title>The complete genomes of actinobacterial strains from the NBC collection.</title>
        <authorList>
            <person name="Joergensen T.S."/>
            <person name="Alvarez Arevalo M."/>
            <person name="Sterndorff E.B."/>
            <person name="Faurdal D."/>
            <person name="Vuksanovic O."/>
            <person name="Mourched A.-S."/>
            <person name="Charusanti P."/>
            <person name="Shaw S."/>
            <person name="Blin K."/>
            <person name="Weber T."/>
        </authorList>
    </citation>
    <scope>NUCLEOTIDE SEQUENCE</scope>
    <source>
        <strain evidence="3">NBC_00060</strain>
    </source>
</reference>
<evidence type="ECO:0000256" key="2">
    <source>
        <dbReference type="SAM" id="Phobius"/>
    </source>
</evidence>